<dbReference type="NCBIfam" id="NF001764">
    <property type="entry name" value="PRK00504.1"/>
    <property type="match status" value="1"/>
</dbReference>
<dbReference type="Proteomes" id="UP000053881">
    <property type="component" value="Unassembled WGS sequence"/>
</dbReference>
<dbReference type="GO" id="GO:0005737">
    <property type="term" value="C:cytoplasm"/>
    <property type="evidence" value="ECO:0007669"/>
    <property type="project" value="UniProtKB-ARBA"/>
</dbReference>
<dbReference type="PATRIC" id="fig|217031.4.peg.6396"/>
<organism evidence="6 7">
    <name type="scientific">Lederbergia galactosidilytica</name>
    <dbReference type="NCBI Taxonomy" id="217031"/>
    <lineage>
        <taxon>Bacteria</taxon>
        <taxon>Bacillati</taxon>
        <taxon>Bacillota</taxon>
        <taxon>Bacilli</taxon>
        <taxon>Bacillales</taxon>
        <taxon>Bacillaceae</taxon>
        <taxon>Lederbergia</taxon>
    </lineage>
</organism>
<evidence type="ECO:0000313" key="7">
    <source>
        <dbReference type="Proteomes" id="UP000053881"/>
    </source>
</evidence>
<gene>
    <name evidence="5" type="primary">rpmG</name>
    <name evidence="6" type="ORF">ACA29_18870</name>
</gene>
<evidence type="ECO:0000256" key="2">
    <source>
        <dbReference type="ARBA" id="ARBA00022980"/>
    </source>
</evidence>
<dbReference type="InterPro" id="IPR011332">
    <property type="entry name" value="Ribosomal_zn-bd"/>
</dbReference>
<dbReference type="OrthoDB" id="9801333at2"/>
<dbReference type="NCBIfam" id="TIGR01023">
    <property type="entry name" value="rpmG_bact"/>
    <property type="match status" value="1"/>
</dbReference>
<reference evidence="6 7" key="1">
    <citation type="submission" date="2015-06" db="EMBL/GenBank/DDBJ databases">
        <title>Genome sequencing project of Bacillus galactosidilyticus PL133.</title>
        <authorList>
            <person name="Gaiero J."/>
            <person name="Nicol R."/>
            <person name="Habash M."/>
        </authorList>
    </citation>
    <scope>NUCLEOTIDE SEQUENCE [LARGE SCALE GENOMIC DNA]</scope>
    <source>
        <strain evidence="6 7">PL133</strain>
    </source>
</reference>
<evidence type="ECO:0000256" key="1">
    <source>
        <dbReference type="ARBA" id="ARBA00007596"/>
    </source>
</evidence>
<dbReference type="RefSeq" id="WP_057995629.1">
    <property type="nucleotide sequence ID" value="NZ_JAGGKH010000005.1"/>
</dbReference>
<dbReference type="EMBL" id="LGPB01000131">
    <property type="protein sequence ID" value="KRG11137.1"/>
    <property type="molecule type" value="Genomic_DNA"/>
</dbReference>
<dbReference type="HAMAP" id="MF_00294">
    <property type="entry name" value="Ribosomal_bL33"/>
    <property type="match status" value="1"/>
</dbReference>
<keyword evidence="2 5" id="KW-0689">Ribosomal protein</keyword>
<dbReference type="PROSITE" id="PS00582">
    <property type="entry name" value="RIBOSOMAL_L33"/>
    <property type="match status" value="1"/>
</dbReference>
<dbReference type="NCBIfam" id="NF001860">
    <property type="entry name" value="PRK00595.1"/>
    <property type="match status" value="1"/>
</dbReference>
<protein>
    <recommendedName>
        <fullName evidence="4 5">Large ribosomal subunit protein bL33</fullName>
    </recommendedName>
</protein>
<dbReference type="GO" id="GO:1990904">
    <property type="term" value="C:ribonucleoprotein complex"/>
    <property type="evidence" value="ECO:0007669"/>
    <property type="project" value="UniProtKB-KW"/>
</dbReference>
<dbReference type="InterPro" id="IPR038584">
    <property type="entry name" value="Ribosomal_bL33_sf"/>
</dbReference>
<dbReference type="SUPFAM" id="SSF57829">
    <property type="entry name" value="Zn-binding ribosomal proteins"/>
    <property type="match status" value="1"/>
</dbReference>
<evidence type="ECO:0000313" key="6">
    <source>
        <dbReference type="EMBL" id="KRG11137.1"/>
    </source>
</evidence>
<dbReference type="InterPro" id="IPR018264">
    <property type="entry name" value="Ribosomal_bL33_CS"/>
</dbReference>
<dbReference type="AlphaFoldDB" id="A0A0Q9Y4V2"/>
<keyword evidence="3 5" id="KW-0687">Ribonucleoprotein</keyword>
<dbReference type="InterPro" id="IPR001705">
    <property type="entry name" value="Ribosomal_bL33"/>
</dbReference>
<dbReference type="GO" id="GO:0006412">
    <property type="term" value="P:translation"/>
    <property type="evidence" value="ECO:0007669"/>
    <property type="project" value="UniProtKB-UniRule"/>
</dbReference>
<name>A0A0Q9Y4V2_9BACI</name>
<dbReference type="GO" id="GO:0003735">
    <property type="term" value="F:structural constituent of ribosome"/>
    <property type="evidence" value="ECO:0007669"/>
    <property type="project" value="InterPro"/>
</dbReference>
<evidence type="ECO:0000256" key="3">
    <source>
        <dbReference type="ARBA" id="ARBA00023274"/>
    </source>
</evidence>
<sequence>MKNKVALACADCGSRNYSTNKNTQATTERLELKKFCKNCQAHTIHKETK</sequence>
<evidence type="ECO:0000256" key="4">
    <source>
        <dbReference type="ARBA" id="ARBA00035176"/>
    </source>
</evidence>
<dbReference type="GO" id="GO:0005840">
    <property type="term" value="C:ribosome"/>
    <property type="evidence" value="ECO:0007669"/>
    <property type="project" value="UniProtKB-KW"/>
</dbReference>
<comment type="caution">
    <text evidence="6">The sequence shown here is derived from an EMBL/GenBank/DDBJ whole genome shotgun (WGS) entry which is preliminary data.</text>
</comment>
<dbReference type="Pfam" id="PF00471">
    <property type="entry name" value="Ribosomal_L33"/>
    <property type="match status" value="1"/>
</dbReference>
<evidence type="ECO:0000256" key="5">
    <source>
        <dbReference type="HAMAP-Rule" id="MF_00294"/>
    </source>
</evidence>
<accession>A0A0Q9Y4V2</accession>
<dbReference type="Gene3D" id="2.20.28.120">
    <property type="entry name" value="Ribosomal protein L33"/>
    <property type="match status" value="1"/>
</dbReference>
<dbReference type="PANTHER" id="PTHR43168:SF2">
    <property type="entry name" value="LARGE RIBOSOMAL SUBUNIT PROTEIN BL33C"/>
    <property type="match status" value="1"/>
</dbReference>
<comment type="similarity">
    <text evidence="1 5">Belongs to the bacterial ribosomal protein bL33 family.</text>
</comment>
<proteinExistence type="inferred from homology"/>
<dbReference type="PANTHER" id="PTHR43168">
    <property type="entry name" value="50S RIBOSOMAL PROTEIN L33, CHLOROPLASTIC"/>
    <property type="match status" value="1"/>
</dbReference>